<dbReference type="Pfam" id="PF13229">
    <property type="entry name" value="Beta_helix"/>
    <property type="match status" value="1"/>
</dbReference>
<dbReference type="InterPro" id="IPR012334">
    <property type="entry name" value="Pectin_lyas_fold"/>
</dbReference>
<accession>A0AB35PWS0</accession>
<dbReference type="InterPro" id="IPR040775">
    <property type="entry name" value="Tail_spike_N"/>
</dbReference>
<dbReference type="AlphaFoldDB" id="A0AB35PWS0"/>
<reference evidence="3" key="1">
    <citation type="journal article" date="2023" name="Front. Microbiol.">
        <title>Genomic characterization of carbapenem-resistant Klebsiella oxytoca complex in China: a multi-center study.</title>
        <authorList>
            <person name="Wan W."/>
            <person name="Yang X."/>
            <person name="Yu H."/>
            <person name="Wang M."/>
            <person name="Jia W."/>
            <person name="Huang B."/>
            <person name="Qu F."/>
            <person name="Shan B."/>
            <person name="Tang Y.W."/>
            <person name="Chen L."/>
            <person name="Du H."/>
        </authorList>
    </citation>
    <scope>NUCLEOTIDE SEQUENCE</scope>
    <source>
        <strain evidence="3">HD1688</strain>
    </source>
</reference>
<evidence type="ECO:0000313" key="3">
    <source>
        <dbReference type="EMBL" id="MDS7900707.1"/>
    </source>
</evidence>
<dbReference type="EMBL" id="JAQSKY010000014">
    <property type="protein sequence ID" value="MDS7900707.1"/>
    <property type="molecule type" value="Genomic_DNA"/>
</dbReference>
<evidence type="ECO:0000259" key="1">
    <source>
        <dbReference type="Pfam" id="PF13229"/>
    </source>
</evidence>
<name>A0AB35PWS0_9ENTR</name>
<evidence type="ECO:0008006" key="5">
    <source>
        <dbReference type="Google" id="ProtNLM"/>
    </source>
</evidence>
<proteinExistence type="predicted"/>
<dbReference type="Pfam" id="PF18668">
    <property type="entry name" value="Tail_spike_N"/>
    <property type="match status" value="1"/>
</dbReference>
<dbReference type="Gene3D" id="2.10.10.80">
    <property type="match status" value="1"/>
</dbReference>
<organism evidence="3 4">
    <name type="scientific">Klebsiella michiganensis</name>
    <dbReference type="NCBI Taxonomy" id="1134687"/>
    <lineage>
        <taxon>Bacteria</taxon>
        <taxon>Pseudomonadati</taxon>
        <taxon>Pseudomonadota</taxon>
        <taxon>Gammaproteobacteria</taxon>
        <taxon>Enterobacterales</taxon>
        <taxon>Enterobacteriaceae</taxon>
        <taxon>Klebsiella/Raoultella group</taxon>
        <taxon>Klebsiella</taxon>
    </lineage>
</organism>
<gene>
    <name evidence="3" type="ORF">PTQ40_17225</name>
</gene>
<dbReference type="SUPFAM" id="SSF51126">
    <property type="entry name" value="Pectin lyase-like"/>
    <property type="match status" value="1"/>
</dbReference>
<dbReference type="RefSeq" id="WP_311123951.1">
    <property type="nucleotide sequence ID" value="NZ_JAQSKY010000014.1"/>
</dbReference>
<sequence>MMVENDTSSVEYQLSTSTGPFDIPFYFIENGHIVAELYTQNGDDFNKTTLTVDVDYYLNGAGDKDGGQLTLLSAHSGATLLIYRDPDATQLTSYQATGKFPATSHERALDKLTMLIQKFGWWWDTLALKKPNIFANYYDALNNRIRNLRDPSQAQDAATKNYVDSADNGLQQQIASNFKRSLRVPDSSINQLPSAEERAWKGLGFDGAGQPKLQDPAGTGLWGYVPAIGSFEKGSLLTQRFEVLLWESTDEYWRWDGAMPKIVLPGSTPDTAGGRGKGKWLDVTDATLRSNLGSGEGFKWVGQFPSVASLAATSGSHGDRVLVKSYHEGGSEGGGRFVYDDARADENDGVTIFNGWVRQIVNNTLTNYDAGIIPFDGSDATQKLIDLYTYAPDGCTVIVMGHHEVSGPVTVKHKNNLEIIYQYGTLSGRKFRDNWQWGVDSDFEYGSGNLGLLSLFNCPFTTIEGLSATGAHLQRPDSKEWGDCMIRYEYCPHMTIRNCRGEYFGGWGIFGMYSDHSEASNVNISHVSRQSGINIFACSSYCKVHNCRLEDVGLYGVEFETFDAKVNSVTYGNQAYSNEIRGAKFGVCIVGNHNDAAVYNNKSYICQTGVFAIKYTGKNLVISDNPGVDSMRGVQVNASKNVLTLRNTLTVNEVPAFIIDDQYNAVLDITADRMAFYSINSVRAGYQIQIRGVTYTVASSVQDPTRTDYQAQDGGLYLNTLTAALAVDVEHCDNVYVSTTSLGMTPYGFGLNVERSSSAIVDGSSNNRFISNLVAGKVAAGCFTNSVYTDVSAIKEWWIDNQTSPSTENPYTCRWMRFNQGTNAAINVQGARHDKLSSIFSSATNGSTLNIFGNRILQYGSNLAVASGGQFPPHYYISESPFAIVSIKVVLTNYSSSEDIYLRINGTDNMVKVADANTSETAVVSYTSRKLFFTLSTVGLMYFRLATASNTAKVSGYSIEIEIM</sequence>
<reference evidence="3" key="2">
    <citation type="submission" date="2023-01" db="EMBL/GenBank/DDBJ databases">
        <authorList>
            <person name="Du H."/>
            <person name="Wan W."/>
        </authorList>
    </citation>
    <scope>NUCLEOTIDE SEQUENCE</scope>
    <source>
        <strain evidence="3">HD1688</strain>
    </source>
</reference>
<dbReference type="Gene3D" id="2.160.20.10">
    <property type="entry name" value="Single-stranded right-handed beta-helix, Pectin lyase-like"/>
    <property type="match status" value="1"/>
</dbReference>
<comment type="caution">
    <text evidence="3">The sequence shown here is derived from an EMBL/GenBank/DDBJ whole genome shotgun (WGS) entry which is preliminary data.</text>
</comment>
<protein>
    <recommendedName>
        <fullName evidence="5">Right handed beta helix domain-containing protein</fullName>
    </recommendedName>
</protein>
<feature type="domain" description="Right handed beta helix" evidence="1">
    <location>
        <begin position="486"/>
        <end position="602"/>
    </location>
</feature>
<feature type="domain" description="Tail spike TSP1/Gp66 N-terminal" evidence="2">
    <location>
        <begin position="229"/>
        <end position="285"/>
    </location>
</feature>
<dbReference type="Proteomes" id="UP001249822">
    <property type="component" value="Unassembled WGS sequence"/>
</dbReference>
<dbReference type="InterPro" id="IPR039448">
    <property type="entry name" value="Beta_helix"/>
</dbReference>
<dbReference type="InterPro" id="IPR011050">
    <property type="entry name" value="Pectin_lyase_fold/virulence"/>
</dbReference>
<evidence type="ECO:0000313" key="4">
    <source>
        <dbReference type="Proteomes" id="UP001249822"/>
    </source>
</evidence>
<evidence type="ECO:0000259" key="2">
    <source>
        <dbReference type="Pfam" id="PF18668"/>
    </source>
</evidence>